<name>A0A6M5Z378_9BACT</name>
<dbReference type="EMBL" id="CP053452">
    <property type="protein sequence ID" value="QJX00197.1"/>
    <property type="molecule type" value="Genomic_DNA"/>
</dbReference>
<evidence type="ECO:0000313" key="2">
    <source>
        <dbReference type="Proteomes" id="UP000503447"/>
    </source>
</evidence>
<keyword evidence="2" id="KW-1185">Reference proteome</keyword>
<gene>
    <name evidence="1" type="ORF">FTUN_7821</name>
</gene>
<proteinExistence type="predicted"/>
<dbReference type="InterPro" id="IPR009858">
    <property type="entry name" value="DUF1415"/>
</dbReference>
<sequence>MRPHVDERAVIEATRSWVFEVVIGLNLCPFARRPFAADLIRYAVTCATTEAALLEVLEAELAALVAVPRTTVETTLLIHPHALADFLDYNDFLATADALLSDLDLEGVIQIASFHPEYQFAGTKPDAVENYTNRSPYPMLHLLREESVSEVNGDPEAIAGIPERNIETLRGLGRARILELLERVKKRKQL</sequence>
<evidence type="ECO:0000313" key="1">
    <source>
        <dbReference type="EMBL" id="QJX00197.1"/>
    </source>
</evidence>
<dbReference type="AlphaFoldDB" id="A0A6M5Z378"/>
<dbReference type="KEGG" id="ftj:FTUN_7821"/>
<dbReference type="Pfam" id="PF07209">
    <property type="entry name" value="DUF1415"/>
    <property type="match status" value="1"/>
</dbReference>
<evidence type="ECO:0008006" key="3">
    <source>
        <dbReference type="Google" id="ProtNLM"/>
    </source>
</evidence>
<accession>A0A6M5Z378</accession>
<protein>
    <recommendedName>
        <fullName evidence="3">DUF1415 domain-containing protein</fullName>
    </recommendedName>
</protein>
<reference evidence="2" key="1">
    <citation type="submission" date="2020-05" db="EMBL/GenBank/DDBJ databases">
        <title>Frigoriglobus tundricola gen. nov., sp. nov., a psychrotolerant cellulolytic planctomycete of the family Gemmataceae with two divergent copies of 16S rRNA gene.</title>
        <authorList>
            <person name="Kulichevskaya I.S."/>
            <person name="Ivanova A.A."/>
            <person name="Naumoff D.G."/>
            <person name="Beletsky A.V."/>
            <person name="Rijpstra W.I.C."/>
            <person name="Sinninghe Damste J.S."/>
            <person name="Mardanov A.V."/>
            <person name="Ravin N.V."/>
            <person name="Dedysh S.N."/>
        </authorList>
    </citation>
    <scope>NUCLEOTIDE SEQUENCE [LARGE SCALE GENOMIC DNA]</scope>
    <source>
        <strain evidence="2">PL17</strain>
    </source>
</reference>
<organism evidence="1 2">
    <name type="scientific">Frigoriglobus tundricola</name>
    <dbReference type="NCBI Taxonomy" id="2774151"/>
    <lineage>
        <taxon>Bacteria</taxon>
        <taxon>Pseudomonadati</taxon>
        <taxon>Planctomycetota</taxon>
        <taxon>Planctomycetia</taxon>
        <taxon>Gemmatales</taxon>
        <taxon>Gemmataceae</taxon>
        <taxon>Frigoriglobus</taxon>
    </lineage>
</organism>
<dbReference type="Proteomes" id="UP000503447">
    <property type="component" value="Chromosome"/>
</dbReference>